<organism evidence="2 3">
    <name type="scientific">Porites evermanni</name>
    <dbReference type="NCBI Taxonomy" id="104178"/>
    <lineage>
        <taxon>Eukaryota</taxon>
        <taxon>Metazoa</taxon>
        <taxon>Cnidaria</taxon>
        <taxon>Anthozoa</taxon>
        <taxon>Hexacorallia</taxon>
        <taxon>Scleractinia</taxon>
        <taxon>Fungiina</taxon>
        <taxon>Poritidae</taxon>
        <taxon>Porites</taxon>
    </lineage>
</organism>
<dbReference type="InterPro" id="IPR000195">
    <property type="entry name" value="Rab-GAP-TBC_dom"/>
</dbReference>
<sequence length="219" mass="25282">ESLYSNPQLPVRCSRHLMETLELHELKDNFSRFVVSRTSQTTHYHFKYTSDEFKEVSQEWLKSPEVNATAEELIKLVNQGVLPYLRPQHWKDACSVGAPDNLEYTLRKILDMGILVPSSIPRTIFGGKRAFPTYNLSPDGEKACSTILYSLYHVHPDIQFAPLLPPLTALFLHFMDESDCYTCMHALVNSRRSILDQSRWDYEVMAQTFQDSLKLYSVS</sequence>
<dbReference type="InterPro" id="IPR035969">
    <property type="entry name" value="Rab-GAP_TBC_sf"/>
</dbReference>
<comment type="caution">
    <text evidence="2">The sequence shown here is derived from an EMBL/GenBank/DDBJ whole genome shotgun (WGS) entry which is preliminary data.</text>
</comment>
<feature type="domain" description="Rab-GAP TBC" evidence="1">
    <location>
        <begin position="128"/>
        <end position="214"/>
    </location>
</feature>
<dbReference type="Proteomes" id="UP001159427">
    <property type="component" value="Unassembled WGS sequence"/>
</dbReference>
<feature type="non-terminal residue" evidence="2">
    <location>
        <position position="1"/>
    </location>
</feature>
<evidence type="ECO:0000259" key="1">
    <source>
        <dbReference type="Pfam" id="PF00566"/>
    </source>
</evidence>
<accession>A0ABN8LFR3</accession>
<name>A0ABN8LFR3_9CNID</name>
<proteinExistence type="predicted"/>
<reference evidence="2 3" key="1">
    <citation type="submission" date="2022-05" db="EMBL/GenBank/DDBJ databases">
        <authorList>
            <consortium name="Genoscope - CEA"/>
            <person name="William W."/>
        </authorList>
    </citation>
    <scope>NUCLEOTIDE SEQUENCE [LARGE SCALE GENOMIC DNA]</scope>
</reference>
<protein>
    <recommendedName>
        <fullName evidence="1">Rab-GAP TBC domain-containing protein</fullName>
    </recommendedName>
</protein>
<evidence type="ECO:0000313" key="3">
    <source>
        <dbReference type="Proteomes" id="UP001159427"/>
    </source>
</evidence>
<keyword evidence="3" id="KW-1185">Reference proteome</keyword>
<dbReference type="Pfam" id="PF00566">
    <property type="entry name" value="RabGAP-TBC"/>
    <property type="match status" value="1"/>
</dbReference>
<evidence type="ECO:0000313" key="2">
    <source>
        <dbReference type="EMBL" id="CAH3014482.1"/>
    </source>
</evidence>
<dbReference type="EMBL" id="CALNXI010000010">
    <property type="protein sequence ID" value="CAH3014482.1"/>
    <property type="molecule type" value="Genomic_DNA"/>
</dbReference>
<gene>
    <name evidence="2" type="ORF">PEVE_00000158</name>
</gene>
<dbReference type="SUPFAM" id="SSF47923">
    <property type="entry name" value="Ypt/Rab-GAP domain of gyp1p"/>
    <property type="match status" value="1"/>
</dbReference>